<keyword evidence="4 6" id="KW-0808">Transferase</keyword>
<dbReference type="CDD" id="cd00609">
    <property type="entry name" value="AAT_like"/>
    <property type="match status" value="1"/>
</dbReference>
<keyword evidence="3 6" id="KW-0032">Aminotransferase</keyword>
<keyword evidence="10" id="KW-1185">Reference proteome</keyword>
<evidence type="ECO:0000256" key="3">
    <source>
        <dbReference type="ARBA" id="ARBA00022576"/>
    </source>
</evidence>
<evidence type="ECO:0000313" key="9">
    <source>
        <dbReference type="EMBL" id="MFC3689038.1"/>
    </source>
</evidence>
<dbReference type="HAMAP" id="MF_01513">
    <property type="entry name" value="Phe_aminotrans_2"/>
    <property type="match status" value="1"/>
</dbReference>
<evidence type="ECO:0000256" key="4">
    <source>
        <dbReference type="ARBA" id="ARBA00022679"/>
    </source>
</evidence>
<evidence type="ECO:0000256" key="5">
    <source>
        <dbReference type="ARBA" id="ARBA00022898"/>
    </source>
</evidence>
<proteinExistence type="inferred from homology"/>
<dbReference type="HAMAP" id="MF_01023">
    <property type="entry name" value="HisC_aminotrans_2"/>
    <property type="match status" value="1"/>
</dbReference>
<evidence type="ECO:0000313" key="10">
    <source>
        <dbReference type="Proteomes" id="UP001595685"/>
    </source>
</evidence>
<feature type="domain" description="Aminotransferase class I/classII large" evidence="8">
    <location>
        <begin position="32"/>
        <end position="327"/>
    </location>
</feature>
<comment type="subunit">
    <text evidence="2 6">Homodimer.</text>
</comment>
<dbReference type="EC" id="2.6.1.57" evidence="6"/>
<comment type="function">
    <text evidence="6">Aminotransferase that catalyzes the conversion of aromatic amino acids and 2-oxoglutarate into corresponding aromatic oxo acids and L-glutamate.</text>
</comment>
<dbReference type="InterPro" id="IPR015424">
    <property type="entry name" value="PyrdxlP-dep_Trfase"/>
</dbReference>
<sequence length="358" mass="37638">MPTAPRLRAALSAIPAYRPGRAPAGGEGPSYKLSSNENPYPPLPSVLEVLAGADRDINRYPDMFATGLVRRLAERHGLQPEQVVCGTGSVGVLGQVVQATCETGDEVVFAWRSFEAYPIVVGVSGARGVRVPLTEDARHDLPAMAAAVTDRTRLLLVCSPNNPTGPAVHEQEMRELLAAVPEDVVVVLDEAYTEFVRDPDAVVGPPLLADHPNLVVLRTFSKAYGLASLRVGYALAHPLVADALRATAVPFGVSGPAQAAALASLDAEEELLARVEQLVQERGRLRAALADVGWDVPEPQGNFVWLAAGERTPELVAACEAAGVTVRGFPGEGARCSVGTPEADDLLVATVAAFAPGR</sequence>
<organism evidence="9 10">
    <name type="scientific">Aquipuribacter hungaricus</name>
    <dbReference type="NCBI Taxonomy" id="545624"/>
    <lineage>
        <taxon>Bacteria</taxon>
        <taxon>Bacillati</taxon>
        <taxon>Actinomycetota</taxon>
        <taxon>Actinomycetes</taxon>
        <taxon>Micrococcales</taxon>
        <taxon>Intrasporangiaceae</taxon>
        <taxon>Aquipuribacter</taxon>
    </lineage>
</organism>
<feature type="modified residue" description="N6-(pyridoxal phosphate)lysine" evidence="6">
    <location>
        <position position="222"/>
    </location>
</feature>
<evidence type="ECO:0000259" key="8">
    <source>
        <dbReference type="Pfam" id="PF00155"/>
    </source>
</evidence>
<gene>
    <name evidence="9" type="primary">hisC</name>
    <name evidence="6" type="synonym">pat</name>
    <name evidence="9" type="ORF">ACFOLH_11860</name>
</gene>
<dbReference type="InterPro" id="IPR015421">
    <property type="entry name" value="PyrdxlP-dep_Trfase_major"/>
</dbReference>
<evidence type="ECO:0000256" key="6">
    <source>
        <dbReference type="HAMAP-Rule" id="MF_01513"/>
    </source>
</evidence>
<evidence type="ECO:0000256" key="1">
    <source>
        <dbReference type="ARBA" id="ARBA00001933"/>
    </source>
</evidence>
<dbReference type="InterPro" id="IPR015422">
    <property type="entry name" value="PyrdxlP-dep_Trfase_small"/>
</dbReference>
<accession>A0ABV7WKF3</accession>
<dbReference type="Gene3D" id="3.90.1150.10">
    <property type="entry name" value="Aspartate Aminotransferase, domain 1"/>
    <property type="match status" value="1"/>
</dbReference>
<dbReference type="SUPFAM" id="SSF53383">
    <property type="entry name" value="PLP-dependent transferases"/>
    <property type="match status" value="1"/>
</dbReference>
<dbReference type="Gene3D" id="3.40.640.10">
    <property type="entry name" value="Type I PLP-dependent aspartate aminotransferase-like (Major domain)"/>
    <property type="match status" value="1"/>
</dbReference>
<dbReference type="GO" id="GO:0004400">
    <property type="term" value="F:histidinol-phosphate transaminase activity"/>
    <property type="evidence" value="ECO:0007669"/>
    <property type="project" value="UniProtKB-EC"/>
</dbReference>
<dbReference type="InterPro" id="IPR024892">
    <property type="entry name" value="ArAT"/>
</dbReference>
<dbReference type="Pfam" id="PF00155">
    <property type="entry name" value="Aminotran_1_2"/>
    <property type="match status" value="1"/>
</dbReference>
<dbReference type="RefSeq" id="WP_340295814.1">
    <property type="nucleotide sequence ID" value="NZ_JBBEOI010000313.1"/>
</dbReference>
<comment type="similarity">
    <text evidence="6">Belongs to the class-II pyridoxal-phosphate-dependent aminotransferase family.</text>
</comment>
<comment type="caution">
    <text evidence="9">The sequence shown here is derived from an EMBL/GenBank/DDBJ whole genome shotgun (WGS) entry which is preliminary data.</text>
</comment>
<dbReference type="PANTHER" id="PTHR43643">
    <property type="entry name" value="HISTIDINOL-PHOSPHATE AMINOTRANSFERASE 2"/>
    <property type="match status" value="1"/>
</dbReference>
<feature type="region of interest" description="Disordered" evidence="7">
    <location>
        <begin position="18"/>
        <end position="37"/>
    </location>
</feature>
<comment type="catalytic activity">
    <reaction evidence="6">
        <text>an aromatic L-alpha-amino acid + 2-oxoglutarate = an aromatic oxo-acid + L-glutamate</text>
        <dbReference type="Rhea" id="RHEA:17533"/>
        <dbReference type="ChEBI" id="CHEBI:16810"/>
        <dbReference type="ChEBI" id="CHEBI:29985"/>
        <dbReference type="ChEBI" id="CHEBI:73309"/>
        <dbReference type="ChEBI" id="CHEBI:84824"/>
        <dbReference type="EC" id="2.6.1.57"/>
    </reaction>
</comment>
<dbReference type="EMBL" id="JBHRWW010000007">
    <property type="protein sequence ID" value="MFC3689038.1"/>
    <property type="molecule type" value="Genomic_DNA"/>
</dbReference>
<dbReference type="InterPro" id="IPR001917">
    <property type="entry name" value="Aminotrans_II_pyridoxalP_BS"/>
</dbReference>
<dbReference type="PROSITE" id="PS00599">
    <property type="entry name" value="AA_TRANSFER_CLASS_2"/>
    <property type="match status" value="1"/>
</dbReference>
<evidence type="ECO:0000256" key="2">
    <source>
        <dbReference type="ARBA" id="ARBA00011738"/>
    </source>
</evidence>
<name>A0ABV7WKF3_9MICO</name>
<dbReference type="NCBIfam" id="NF002878">
    <property type="entry name" value="PRK03321.1"/>
    <property type="match status" value="1"/>
</dbReference>
<dbReference type="NCBIfam" id="TIGR01141">
    <property type="entry name" value="hisC"/>
    <property type="match status" value="1"/>
</dbReference>
<keyword evidence="5 6" id="KW-0663">Pyridoxal phosphate</keyword>
<dbReference type="Proteomes" id="UP001595685">
    <property type="component" value="Unassembled WGS sequence"/>
</dbReference>
<protein>
    <recommendedName>
        <fullName evidence="6">Aromatic amino acid aminotransferase</fullName>
        <shortName evidence="6">ArAT</shortName>
        <ecNumber evidence="6">2.6.1.57</ecNumber>
    </recommendedName>
</protein>
<evidence type="ECO:0000256" key="7">
    <source>
        <dbReference type="SAM" id="MobiDB-lite"/>
    </source>
</evidence>
<dbReference type="InterPro" id="IPR005861">
    <property type="entry name" value="HisP_aminotrans"/>
</dbReference>
<dbReference type="InterPro" id="IPR004839">
    <property type="entry name" value="Aminotransferase_I/II_large"/>
</dbReference>
<comment type="cofactor">
    <cofactor evidence="1 6">
        <name>pyridoxal 5'-phosphate</name>
        <dbReference type="ChEBI" id="CHEBI:597326"/>
    </cofactor>
</comment>
<reference evidence="10" key="1">
    <citation type="journal article" date="2019" name="Int. J. Syst. Evol. Microbiol.">
        <title>The Global Catalogue of Microorganisms (GCM) 10K type strain sequencing project: providing services to taxonomists for standard genome sequencing and annotation.</title>
        <authorList>
            <consortium name="The Broad Institute Genomics Platform"/>
            <consortium name="The Broad Institute Genome Sequencing Center for Infectious Disease"/>
            <person name="Wu L."/>
            <person name="Ma J."/>
        </authorList>
    </citation>
    <scope>NUCLEOTIDE SEQUENCE [LARGE SCALE GENOMIC DNA]</scope>
    <source>
        <strain evidence="10">NCAIM B.02333</strain>
    </source>
</reference>
<dbReference type="InterPro" id="IPR050106">
    <property type="entry name" value="HistidinolP_aminotransfase"/>
</dbReference>
<dbReference type="PANTHER" id="PTHR43643:SF3">
    <property type="entry name" value="HISTIDINOL-PHOSPHATE AMINOTRANSFERASE"/>
    <property type="match status" value="1"/>
</dbReference>